<name>A0ABN8GEB1_9BACL</name>
<dbReference type="Gene3D" id="1.10.260.40">
    <property type="entry name" value="lambda repressor-like DNA-binding domains"/>
    <property type="match status" value="1"/>
</dbReference>
<accession>A0ABN8GEB1</accession>
<reference evidence="5" key="1">
    <citation type="submission" date="2022-01" db="EMBL/GenBank/DDBJ databases">
        <authorList>
            <person name="Criscuolo A."/>
        </authorList>
    </citation>
    <scope>NUCLEOTIDE SEQUENCE</scope>
    <source>
        <strain evidence="5">CIP111893</strain>
    </source>
</reference>
<dbReference type="SUPFAM" id="SSF47413">
    <property type="entry name" value="lambda repressor-like DNA-binding domains"/>
    <property type="match status" value="1"/>
</dbReference>
<organism evidence="5 6">
    <name type="scientific">Paenibacillus plantiphilus</name>
    <dbReference type="NCBI Taxonomy" id="2905650"/>
    <lineage>
        <taxon>Bacteria</taxon>
        <taxon>Bacillati</taxon>
        <taxon>Bacillota</taxon>
        <taxon>Bacilli</taxon>
        <taxon>Bacillales</taxon>
        <taxon>Paenibacillaceae</taxon>
        <taxon>Paenibacillus</taxon>
    </lineage>
</organism>
<dbReference type="CDD" id="cd01544">
    <property type="entry name" value="PBP1_GalR"/>
    <property type="match status" value="1"/>
</dbReference>
<feature type="domain" description="HTH lacI-type" evidence="4">
    <location>
        <begin position="2"/>
        <end position="58"/>
    </location>
</feature>
<dbReference type="Proteomes" id="UP000838686">
    <property type="component" value="Unassembled WGS sequence"/>
</dbReference>
<dbReference type="RefSeq" id="WP_236342967.1">
    <property type="nucleotide sequence ID" value="NZ_CAKMMF010000013.1"/>
</dbReference>
<evidence type="ECO:0000313" key="5">
    <source>
        <dbReference type="EMBL" id="CAH1206934.1"/>
    </source>
</evidence>
<sequence length="343" mass="38213">MATIKDIAKHAGVSQATVSRVLNNDKTLSVSHETRERIFSIAEQMQYKPVRVQRLKKESQLSNKQIALLITASDEDELLDPYIKQVRDGVEKVCGELGLVLSPIIRGSHIQNVSLQEIEGLIVVGTIDIEDIRHYYDPNNNIVLINNLLPHFCCDTVHLDFRQSMTDVLTHLLQLNHTSIGFIGGSEYVYKLKDPSNTTNKLKDPRSAYFESILKEKNLFNPAYVHVGEWSTSGGYEMMLKLLSQPDKPTACFVGSDPMAIGALRALSESGIKVPDDMAIIGFDDIEVSAYVNPPLTTVKVFTEQLGRSAVQLLLDRFEGRTVPLHVTVGTELVIRQSCGYKS</sequence>
<dbReference type="SUPFAM" id="SSF53822">
    <property type="entry name" value="Periplasmic binding protein-like I"/>
    <property type="match status" value="1"/>
</dbReference>
<evidence type="ECO:0000256" key="3">
    <source>
        <dbReference type="ARBA" id="ARBA00023163"/>
    </source>
</evidence>
<evidence type="ECO:0000259" key="4">
    <source>
        <dbReference type="PROSITE" id="PS50932"/>
    </source>
</evidence>
<evidence type="ECO:0000256" key="2">
    <source>
        <dbReference type="ARBA" id="ARBA00023125"/>
    </source>
</evidence>
<dbReference type="PANTHER" id="PTHR30146">
    <property type="entry name" value="LACI-RELATED TRANSCRIPTIONAL REPRESSOR"/>
    <property type="match status" value="1"/>
</dbReference>
<gene>
    <name evidence="5" type="primary">melR_1</name>
    <name evidence="5" type="ORF">PAECIP111893_02654</name>
</gene>
<protein>
    <submittedName>
        <fullName evidence="5">HTH-type transcriptional repressor MelR</fullName>
    </submittedName>
</protein>
<dbReference type="InterPro" id="IPR028082">
    <property type="entry name" value="Peripla_BP_I"/>
</dbReference>
<evidence type="ECO:0000256" key="1">
    <source>
        <dbReference type="ARBA" id="ARBA00023015"/>
    </source>
</evidence>
<dbReference type="InterPro" id="IPR000843">
    <property type="entry name" value="HTH_LacI"/>
</dbReference>
<evidence type="ECO:0000313" key="6">
    <source>
        <dbReference type="Proteomes" id="UP000838686"/>
    </source>
</evidence>
<dbReference type="Gene3D" id="3.40.50.2300">
    <property type="match status" value="2"/>
</dbReference>
<dbReference type="SMART" id="SM00354">
    <property type="entry name" value="HTH_LACI"/>
    <property type="match status" value="1"/>
</dbReference>
<dbReference type="EMBL" id="CAKMMF010000013">
    <property type="protein sequence ID" value="CAH1206934.1"/>
    <property type="molecule type" value="Genomic_DNA"/>
</dbReference>
<keyword evidence="3" id="KW-0804">Transcription</keyword>
<dbReference type="InterPro" id="IPR010982">
    <property type="entry name" value="Lambda_DNA-bd_dom_sf"/>
</dbReference>
<dbReference type="PRINTS" id="PR00036">
    <property type="entry name" value="HTHLACI"/>
</dbReference>
<keyword evidence="2" id="KW-0238">DNA-binding</keyword>
<dbReference type="PROSITE" id="PS50932">
    <property type="entry name" value="HTH_LACI_2"/>
    <property type="match status" value="1"/>
</dbReference>
<dbReference type="Pfam" id="PF00356">
    <property type="entry name" value="LacI"/>
    <property type="match status" value="1"/>
</dbReference>
<dbReference type="CDD" id="cd01392">
    <property type="entry name" value="HTH_LacI"/>
    <property type="match status" value="1"/>
</dbReference>
<keyword evidence="1" id="KW-0805">Transcription regulation</keyword>
<dbReference type="Pfam" id="PF13377">
    <property type="entry name" value="Peripla_BP_3"/>
    <property type="match status" value="1"/>
</dbReference>
<dbReference type="PANTHER" id="PTHR30146:SF149">
    <property type="entry name" value="HTH-TYPE TRANSCRIPTIONAL REGULATOR EBGR"/>
    <property type="match status" value="1"/>
</dbReference>
<keyword evidence="6" id="KW-1185">Reference proteome</keyword>
<dbReference type="InterPro" id="IPR046335">
    <property type="entry name" value="LacI/GalR-like_sensor"/>
</dbReference>
<comment type="caution">
    <text evidence="5">The sequence shown here is derived from an EMBL/GenBank/DDBJ whole genome shotgun (WGS) entry which is preliminary data.</text>
</comment>
<dbReference type="PROSITE" id="PS00356">
    <property type="entry name" value="HTH_LACI_1"/>
    <property type="match status" value="1"/>
</dbReference>
<proteinExistence type="predicted"/>